<dbReference type="InterPro" id="IPR043128">
    <property type="entry name" value="Rev_trsase/Diguanyl_cyclase"/>
</dbReference>
<dbReference type="Pfam" id="PF00990">
    <property type="entry name" value="GGDEF"/>
    <property type="match status" value="1"/>
</dbReference>
<dbReference type="PANTHER" id="PTHR44757:SF2">
    <property type="entry name" value="BIOFILM ARCHITECTURE MAINTENANCE PROTEIN MBAA"/>
    <property type="match status" value="1"/>
</dbReference>
<dbReference type="PROSITE" id="PS50887">
    <property type="entry name" value="GGDEF"/>
    <property type="match status" value="1"/>
</dbReference>
<dbReference type="NCBIfam" id="TIGR00229">
    <property type="entry name" value="sensory_box"/>
    <property type="match status" value="1"/>
</dbReference>
<dbReference type="PROSITE" id="PS50112">
    <property type="entry name" value="PAS"/>
    <property type="match status" value="1"/>
</dbReference>
<dbReference type="PROSITE" id="PS50113">
    <property type="entry name" value="PAC"/>
    <property type="match status" value="1"/>
</dbReference>
<dbReference type="SMART" id="SM00267">
    <property type="entry name" value="GGDEF"/>
    <property type="match status" value="1"/>
</dbReference>
<dbReference type="CDD" id="cd00130">
    <property type="entry name" value="PAS"/>
    <property type="match status" value="1"/>
</dbReference>
<evidence type="ECO:0000313" key="4">
    <source>
        <dbReference type="EMBL" id="NYJ06607.1"/>
    </source>
</evidence>
<gene>
    <name evidence="4" type="ORF">GGQ55_002885</name>
</gene>
<feature type="domain" description="PAC" evidence="2">
    <location>
        <begin position="61"/>
        <end position="114"/>
    </location>
</feature>
<dbReference type="SUPFAM" id="SSF55073">
    <property type="entry name" value="Nucleotide cyclase"/>
    <property type="match status" value="1"/>
</dbReference>
<dbReference type="AlphaFoldDB" id="A0A853CGM7"/>
<evidence type="ECO:0000313" key="5">
    <source>
        <dbReference type="Proteomes" id="UP000541969"/>
    </source>
</evidence>
<comment type="caution">
    <text evidence="4">The sequence shown here is derived from an EMBL/GenBank/DDBJ whole genome shotgun (WGS) entry which is preliminary data.</text>
</comment>
<dbReference type="Gene3D" id="3.30.450.20">
    <property type="entry name" value="PAS domain"/>
    <property type="match status" value="1"/>
</dbReference>
<evidence type="ECO:0000259" key="2">
    <source>
        <dbReference type="PROSITE" id="PS50113"/>
    </source>
</evidence>
<organism evidence="4 5">
    <name type="scientific">Petropleomorpha daqingensis</name>
    <dbReference type="NCBI Taxonomy" id="2026353"/>
    <lineage>
        <taxon>Bacteria</taxon>
        <taxon>Bacillati</taxon>
        <taxon>Actinomycetota</taxon>
        <taxon>Actinomycetes</taxon>
        <taxon>Geodermatophilales</taxon>
        <taxon>Geodermatophilaceae</taxon>
        <taxon>Petropleomorpha</taxon>
    </lineage>
</organism>
<dbReference type="Pfam" id="PF13426">
    <property type="entry name" value="PAS_9"/>
    <property type="match status" value="1"/>
</dbReference>
<dbReference type="InterPro" id="IPR000014">
    <property type="entry name" value="PAS"/>
</dbReference>
<protein>
    <submittedName>
        <fullName evidence="4">Diguanylate cyclase (GGDEF)-like protein/PAS domain S-box-containing protein</fullName>
    </submittedName>
</protein>
<feature type="domain" description="PAS" evidence="1">
    <location>
        <begin position="1"/>
        <end position="43"/>
    </location>
</feature>
<dbReference type="InterPro" id="IPR000700">
    <property type="entry name" value="PAS-assoc_C"/>
</dbReference>
<dbReference type="InterPro" id="IPR029787">
    <property type="entry name" value="Nucleotide_cyclase"/>
</dbReference>
<dbReference type="InterPro" id="IPR000160">
    <property type="entry name" value="GGDEF_dom"/>
</dbReference>
<dbReference type="InterPro" id="IPR052155">
    <property type="entry name" value="Biofilm_reg_signaling"/>
</dbReference>
<dbReference type="InterPro" id="IPR035965">
    <property type="entry name" value="PAS-like_dom_sf"/>
</dbReference>
<reference evidence="4 5" key="1">
    <citation type="submission" date="2020-07" db="EMBL/GenBank/DDBJ databases">
        <title>Sequencing the genomes of 1000 actinobacteria strains.</title>
        <authorList>
            <person name="Klenk H.-P."/>
        </authorList>
    </citation>
    <scope>NUCLEOTIDE SEQUENCE [LARGE SCALE GENOMIC DNA]</scope>
    <source>
        <strain evidence="4 5">DSM 104001</strain>
    </source>
</reference>
<evidence type="ECO:0000259" key="3">
    <source>
        <dbReference type="PROSITE" id="PS50887"/>
    </source>
</evidence>
<dbReference type="PANTHER" id="PTHR44757">
    <property type="entry name" value="DIGUANYLATE CYCLASE DGCP"/>
    <property type="match status" value="1"/>
</dbReference>
<dbReference type="NCBIfam" id="TIGR00254">
    <property type="entry name" value="GGDEF"/>
    <property type="match status" value="1"/>
</dbReference>
<dbReference type="Proteomes" id="UP000541969">
    <property type="component" value="Unassembled WGS sequence"/>
</dbReference>
<dbReference type="CDD" id="cd01949">
    <property type="entry name" value="GGDEF"/>
    <property type="match status" value="1"/>
</dbReference>
<accession>A0A853CGM7</accession>
<name>A0A853CGM7_9ACTN</name>
<keyword evidence="5" id="KW-1185">Reference proteome</keyword>
<dbReference type="SUPFAM" id="SSF55785">
    <property type="entry name" value="PYP-like sensor domain (PAS domain)"/>
    <property type="match status" value="1"/>
</dbReference>
<proteinExistence type="predicted"/>
<feature type="domain" description="GGDEF" evidence="3">
    <location>
        <begin position="146"/>
        <end position="275"/>
    </location>
</feature>
<evidence type="ECO:0000259" key="1">
    <source>
        <dbReference type="PROSITE" id="PS50112"/>
    </source>
</evidence>
<dbReference type="Gene3D" id="3.30.70.270">
    <property type="match status" value="1"/>
</dbReference>
<sequence>MAMVVAGAGGRLLRVNRSFCDLLGYGREQLVGLSYADITDPEDLPLDEAAMAGLRADGRGPAVEKRFRHAEGHPVWARVTASLIRPTQDGVEGAAVVVVEDIAEHRRRHAELSRLALHDPLTGVRNRVQLDQDIERALHERDRTGGVVAVLFVDVDDFKGINDAHGHEAGDMVLILLTSRLREAVRDQDTVARLGGDEFVLVAHLPTAALAEDMQARVEHICAEPVVLDAEPLPVRISVGLAVVASPGLTPAAALSLADTAMYRVKRSRKRGALS</sequence>
<dbReference type="EMBL" id="JACBZT010000001">
    <property type="protein sequence ID" value="NYJ06607.1"/>
    <property type="molecule type" value="Genomic_DNA"/>
</dbReference>